<comment type="similarity">
    <text evidence="1">Belongs to the sel-1 family.</text>
</comment>
<accession>A0A1Y2D1L3</accession>
<dbReference type="Gene3D" id="1.25.40.10">
    <property type="entry name" value="Tetratricopeptide repeat domain"/>
    <property type="match status" value="2"/>
</dbReference>
<evidence type="ECO:0000256" key="1">
    <source>
        <dbReference type="ARBA" id="ARBA00038101"/>
    </source>
</evidence>
<evidence type="ECO:0000256" key="2">
    <source>
        <dbReference type="SAM" id="MobiDB-lite"/>
    </source>
</evidence>
<dbReference type="PANTHER" id="PTHR11102">
    <property type="entry name" value="SEL-1-LIKE PROTEIN"/>
    <property type="match status" value="1"/>
</dbReference>
<proteinExistence type="inferred from homology"/>
<feature type="compositionally biased region" description="Polar residues" evidence="2">
    <location>
        <begin position="15"/>
        <end position="34"/>
    </location>
</feature>
<feature type="compositionally biased region" description="Low complexity" evidence="2">
    <location>
        <begin position="41"/>
        <end position="53"/>
    </location>
</feature>
<dbReference type="EMBL" id="MCGO01000002">
    <property type="protein sequence ID" value="ORY53168.1"/>
    <property type="molecule type" value="Genomic_DNA"/>
</dbReference>
<sequence length="503" mass="55820">MENTNRPLDEDDSRLNSVGDSSDSFTESFASTPKASLPGLTSRSRSASTTRSSFNKLPPIPKVPAVRVKLDLAAVSAKLDHSVFMSYCWRNSRLAVEAGQVSEADANIGGCDPRDLARRLTEDKIITFLDVNRFKEGDDLDAAMKQNITAVGAQEGIQPDEKHSALIGNHYRIDTTKDKKGFYSGTYIRIRDNIRTKLHEVSSKNDSRAAADGNRDALFTYGRHLLDNGEPENGVKMIEMAAEQGNIEAKFGLATLYQEGAKKIGISKNANKAMRWFEELAESGNFRGQLGLAELYHDGEGINVDFNKALYYANLAASQNCADAHQLLGDMYLNGRGITKSADQAFSHYFKSAKLNNTDAGCVNKESEQIKTHYLQWQLGMMFYTGEGIKQEIEKGIRHITMAAEGSDGSPEAQFTLGVIYKNGYGVTQNTKLAFDWFLKAANQGFESAQHTVSLMYQWGDGVEKNVEKAKHWQHKMLEHQILDDQELPPPISDSLADLFSMR</sequence>
<dbReference type="PANTHER" id="PTHR11102:SF160">
    <property type="entry name" value="ERAD-ASSOCIATED E3 UBIQUITIN-PROTEIN LIGASE COMPONENT HRD3"/>
    <property type="match status" value="1"/>
</dbReference>
<gene>
    <name evidence="3" type="ORF">BCR33DRAFT_761426</name>
</gene>
<dbReference type="STRING" id="329046.A0A1Y2D1L3"/>
<dbReference type="AlphaFoldDB" id="A0A1Y2D1L3"/>
<dbReference type="SMART" id="SM00671">
    <property type="entry name" value="SEL1"/>
    <property type="match status" value="7"/>
</dbReference>
<dbReference type="Proteomes" id="UP000193642">
    <property type="component" value="Unassembled WGS sequence"/>
</dbReference>
<reference evidence="3 4" key="1">
    <citation type="submission" date="2016-07" db="EMBL/GenBank/DDBJ databases">
        <title>Pervasive Adenine N6-methylation of Active Genes in Fungi.</title>
        <authorList>
            <consortium name="DOE Joint Genome Institute"/>
            <person name="Mondo S.J."/>
            <person name="Dannebaum R.O."/>
            <person name="Kuo R.C."/>
            <person name="Labutti K."/>
            <person name="Haridas S."/>
            <person name="Kuo A."/>
            <person name="Salamov A."/>
            <person name="Ahrendt S.R."/>
            <person name="Lipzen A."/>
            <person name="Sullivan W."/>
            <person name="Andreopoulos W.B."/>
            <person name="Clum A."/>
            <person name="Lindquist E."/>
            <person name="Daum C."/>
            <person name="Ramamoorthy G.K."/>
            <person name="Gryganskyi A."/>
            <person name="Culley D."/>
            <person name="Magnuson J.K."/>
            <person name="James T.Y."/>
            <person name="O'Malley M.A."/>
            <person name="Stajich J.E."/>
            <person name="Spatafora J.W."/>
            <person name="Visel A."/>
            <person name="Grigoriev I.V."/>
        </authorList>
    </citation>
    <scope>NUCLEOTIDE SEQUENCE [LARGE SCALE GENOMIC DNA]</scope>
    <source>
        <strain evidence="3 4">JEL800</strain>
    </source>
</reference>
<keyword evidence="4" id="KW-1185">Reference proteome</keyword>
<dbReference type="SUPFAM" id="SSF81901">
    <property type="entry name" value="HCP-like"/>
    <property type="match status" value="2"/>
</dbReference>
<comment type="caution">
    <text evidence="3">The sequence shown here is derived from an EMBL/GenBank/DDBJ whole genome shotgun (WGS) entry which is preliminary data.</text>
</comment>
<organism evidence="3 4">
    <name type="scientific">Rhizoclosmatium globosum</name>
    <dbReference type="NCBI Taxonomy" id="329046"/>
    <lineage>
        <taxon>Eukaryota</taxon>
        <taxon>Fungi</taxon>
        <taxon>Fungi incertae sedis</taxon>
        <taxon>Chytridiomycota</taxon>
        <taxon>Chytridiomycota incertae sedis</taxon>
        <taxon>Chytridiomycetes</taxon>
        <taxon>Chytridiales</taxon>
        <taxon>Chytriomycetaceae</taxon>
        <taxon>Rhizoclosmatium</taxon>
    </lineage>
</organism>
<feature type="region of interest" description="Disordered" evidence="2">
    <location>
        <begin position="1"/>
        <end position="58"/>
    </location>
</feature>
<evidence type="ECO:0000313" key="4">
    <source>
        <dbReference type="Proteomes" id="UP000193642"/>
    </source>
</evidence>
<protein>
    <submittedName>
        <fullName evidence="3">HCP-like protein</fullName>
    </submittedName>
</protein>
<dbReference type="InterPro" id="IPR006597">
    <property type="entry name" value="Sel1-like"/>
</dbReference>
<dbReference type="InterPro" id="IPR050767">
    <property type="entry name" value="Sel1_AlgK"/>
</dbReference>
<name>A0A1Y2D1L3_9FUNG</name>
<dbReference type="InterPro" id="IPR011990">
    <property type="entry name" value="TPR-like_helical_dom_sf"/>
</dbReference>
<evidence type="ECO:0000313" key="3">
    <source>
        <dbReference type="EMBL" id="ORY53168.1"/>
    </source>
</evidence>
<dbReference type="Pfam" id="PF08238">
    <property type="entry name" value="Sel1"/>
    <property type="match status" value="6"/>
</dbReference>
<dbReference type="OrthoDB" id="2148946at2759"/>